<dbReference type="AlphaFoldDB" id="A0A1H5PEW3"/>
<name>A0A1H5PEW3_9MICC</name>
<gene>
    <name evidence="1" type="ORF">SAMN04489740_4193</name>
</gene>
<dbReference type="EMBL" id="FNTV01000002">
    <property type="protein sequence ID" value="SEF12154.1"/>
    <property type="molecule type" value="Genomic_DNA"/>
</dbReference>
<organism evidence="1 2">
    <name type="scientific">Arthrobacter alpinus</name>
    <dbReference type="NCBI Taxonomy" id="656366"/>
    <lineage>
        <taxon>Bacteria</taxon>
        <taxon>Bacillati</taxon>
        <taxon>Actinomycetota</taxon>
        <taxon>Actinomycetes</taxon>
        <taxon>Micrococcales</taxon>
        <taxon>Micrococcaceae</taxon>
        <taxon>Arthrobacter</taxon>
    </lineage>
</organism>
<reference evidence="1 2" key="1">
    <citation type="submission" date="2016-10" db="EMBL/GenBank/DDBJ databases">
        <authorList>
            <person name="de Groot N.N."/>
        </authorList>
    </citation>
    <scope>NUCLEOTIDE SEQUENCE [LARGE SCALE GENOMIC DNA]</scope>
    <source>
        <strain evidence="1 2">DSM 22274</strain>
    </source>
</reference>
<proteinExistence type="predicted"/>
<dbReference type="Proteomes" id="UP000182725">
    <property type="component" value="Unassembled WGS sequence"/>
</dbReference>
<accession>A0A1H5PEW3</accession>
<dbReference type="RefSeq" id="WP_074713631.1">
    <property type="nucleotide sequence ID" value="NZ_FNTV01000002.1"/>
</dbReference>
<protein>
    <submittedName>
        <fullName evidence="1">Uncharacterized protein</fullName>
    </submittedName>
</protein>
<evidence type="ECO:0000313" key="1">
    <source>
        <dbReference type="EMBL" id="SEF12154.1"/>
    </source>
</evidence>
<sequence>MRIERRIWFIDRFGREFDDDVTVEAFIEMFDDVVAAVDDAEHCVVDICDSTDWYVEFSRTTVTLGQAEVGGEHLGDLPLTSREEAIAIAREFLGAASTLSEPDLGWPEHH</sequence>
<evidence type="ECO:0000313" key="2">
    <source>
        <dbReference type="Proteomes" id="UP000182725"/>
    </source>
</evidence>